<keyword evidence="7" id="KW-0234">DNA repair</keyword>
<keyword evidence="13" id="KW-1185">Reference proteome</keyword>
<dbReference type="GO" id="GO:0017005">
    <property type="term" value="F:3'-tyrosyl-DNA phosphodiesterase activity"/>
    <property type="evidence" value="ECO:0007669"/>
    <property type="project" value="TreeGrafter"/>
</dbReference>
<evidence type="ECO:0000256" key="10">
    <source>
        <dbReference type="PIRSR" id="PIRSR610347-2"/>
    </source>
</evidence>
<gene>
    <name evidence="12" type="ORF">DFH08DRAFT_836719</name>
</gene>
<feature type="binding site" evidence="10">
    <location>
        <position position="296"/>
    </location>
    <ligand>
        <name>substrate</name>
    </ligand>
</feature>
<keyword evidence="8" id="KW-0539">Nucleus</keyword>
<dbReference type="CDD" id="cd09122">
    <property type="entry name" value="PLDc_Tdp1_1"/>
    <property type="match status" value="1"/>
</dbReference>
<feature type="compositionally biased region" description="Polar residues" evidence="11">
    <location>
        <begin position="166"/>
        <end position="176"/>
    </location>
</feature>
<dbReference type="GO" id="GO:0004527">
    <property type="term" value="F:exonuclease activity"/>
    <property type="evidence" value="ECO:0007669"/>
    <property type="project" value="UniProtKB-KW"/>
</dbReference>
<feature type="region of interest" description="Disordered" evidence="11">
    <location>
        <begin position="598"/>
        <end position="620"/>
    </location>
</feature>
<keyword evidence="3" id="KW-0540">Nuclease</keyword>
<keyword evidence="5" id="KW-0378">Hydrolase</keyword>
<name>A0AAD7ASJ4_9AGAR</name>
<evidence type="ECO:0000256" key="4">
    <source>
        <dbReference type="ARBA" id="ARBA00022763"/>
    </source>
</evidence>
<evidence type="ECO:0000256" key="1">
    <source>
        <dbReference type="ARBA" id="ARBA00004123"/>
    </source>
</evidence>
<dbReference type="GO" id="GO:0005634">
    <property type="term" value="C:nucleus"/>
    <property type="evidence" value="ECO:0007669"/>
    <property type="project" value="UniProtKB-SubCell"/>
</dbReference>
<keyword evidence="4" id="KW-0227">DNA damage</keyword>
<feature type="region of interest" description="Disordered" evidence="11">
    <location>
        <begin position="19"/>
        <end position="194"/>
    </location>
</feature>
<evidence type="ECO:0000313" key="12">
    <source>
        <dbReference type="EMBL" id="KAJ7367169.1"/>
    </source>
</evidence>
<evidence type="ECO:0000256" key="2">
    <source>
        <dbReference type="ARBA" id="ARBA00010205"/>
    </source>
</evidence>
<proteinExistence type="inferred from homology"/>
<dbReference type="GO" id="GO:0003697">
    <property type="term" value="F:single-stranded DNA binding"/>
    <property type="evidence" value="ECO:0007669"/>
    <property type="project" value="TreeGrafter"/>
</dbReference>
<dbReference type="SMART" id="SM00726">
    <property type="entry name" value="UIM"/>
    <property type="match status" value="1"/>
</dbReference>
<reference evidence="12" key="1">
    <citation type="submission" date="2023-03" db="EMBL/GenBank/DDBJ databases">
        <title>Massive genome expansion in bonnet fungi (Mycena s.s.) driven by repeated elements and novel gene families across ecological guilds.</title>
        <authorList>
            <consortium name="Lawrence Berkeley National Laboratory"/>
            <person name="Harder C.B."/>
            <person name="Miyauchi S."/>
            <person name="Viragh M."/>
            <person name="Kuo A."/>
            <person name="Thoen E."/>
            <person name="Andreopoulos B."/>
            <person name="Lu D."/>
            <person name="Skrede I."/>
            <person name="Drula E."/>
            <person name="Henrissat B."/>
            <person name="Morin E."/>
            <person name="Kohler A."/>
            <person name="Barry K."/>
            <person name="LaButti K."/>
            <person name="Morin E."/>
            <person name="Salamov A."/>
            <person name="Lipzen A."/>
            <person name="Mereny Z."/>
            <person name="Hegedus B."/>
            <person name="Baldrian P."/>
            <person name="Stursova M."/>
            <person name="Weitz H."/>
            <person name="Taylor A."/>
            <person name="Grigoriev I.V."/>
            <person name="Nagy L.G."/>
            <person name="Martin F."/>
            <person name="Kauserud H."/>
        </authorList>
    </citation>
    <scope>NUCLEOTIDE SEQUENCE</scope>
    <source>
        <strain evidence="12">CBHHK002</strain>
    </source>
</reference>
<comment type="caution">
    <text evidence="12">The sequence shown here is derived from an EMBL/GenBank/DDBJ whole genome shotgun (WGS) entry which is preliminary data.</text>
</comment>
<protein>
    <recommendedName>
        <fullName evidence="14">Phospholipase D/nuclease</fullName>
    </recommendedName>
</protein>
<dbReference type="SUPFAM" id="SSF56024">
    <property type="entry name" value="Phospholipase D/nuclease"/>
    <property type="match status" value="2"/>
</dbReference>
<dbReference type="EMBL" id="JARIHO010000002">
    <property type="protein sequence ID" value="KAJ7367169.1"/>
    <property type="molecule type" value="Genomic_DNA"/>
</dbReference>
<dbReference type="InterPro" id="IPR003903">
    <property type="entry name" value="UIM_dom"/>
</dbReference>
<dbReference type="PANTHER" id="PTHR12415">
    <property type="entry name" value="TYROSYL-DNA PHOSPHODIESTERASE 1"/>
    <property type="match status" value="1"/>
</dbReference>
<dbReference type="AlphaFoldDB" id="A0AAD7ASJ4"/>
<dbReference type="Pfam" id="PF02809">
    <property type="entry name" value="UIM"/>
    <property type="match status" value="1"/>
</dbReference>
<evidence type="ECO:0000256" key="8">
    <source>
        <dbReference type="ARBA" id="ARBA00023242"/>
    </source>
</evidence>
<dbReference type="GO" id="GO:0003690">
    <property type="term" value="F:double-stranded DNA binding"/>
    <property type="evidence" value="ECO:0007669"/>
    <property type="project" value="TreeGrafter"/>
</dbReference>
<comment type="subcellular location">
    <subcellularLocation>
        <location evidence="1">Nucleus</location>
    </subcellularLocation>
</comment>
<sequence>MNSDDDADLARAIALSMKEAEAAQGKGHSSSSAKKVEKKKVVPKKTAARKPQREVLVISSDEDEDEIVEVPVPRAKATKTNGGEAKKEETKPPVAPAAGAGPLSFLGDRAQMERERLARQKRVRGPSPPPAPPGSSGDSDDDDDSVAGVSGSEGSARKRARLDSTGAASGSKNGKSTAGGKGANADSGPRMFPDGAILRIDTQHADASIQDKPECIRLSELLGPKQGLSFAVLSAFAVDPSWLYEFFDRDTPVVLVADSNICGAEASDVPTLKNIFPNWVRVCPPLYNGRGCMHMKFMLLFAKTGGLRVVISSANLVPHDWRDVENYVFVQDVPPAAPGGGPTTRTRPLLKPGESFPAILARALRATGVEEALAIMARQGHNSLPLPTLIPSALARSKHGPTPTPLETRWDWRAVRAALVPSVAGKWDGWAGEGAVIWTGKTRLLRAVQGLGCSLEDGSVVGGNSKAKGGAAKGKAKAGKWELELDCLTSSIGTYTPPWIAVFRLCAAGRAHGLQEWLDRGRKKIPPQGPTRVLFPTLETVRGTVVGEGGAGTVFCRRGQWVKIAALVADERTGLEMRDARSRSGGVGMHTKMILGTLVGPPEPEVDPEATESDSDDASSDIEVLEPNAERRPHAWLYLGSHNFTPSAWGTLSGNGFRPVLNVTNYELGVVLRLETPEDAAAAVAWERPARRYGRGDLPWIQEESPFFQ</sequence>
<feature type="compositionally biased region" description="Basic residues" evidence="11">
    <location>
        <begin position="36"/>
        <end position="50"/>
    </location>
</feature>
<feature type="binding site" evidence="10">
    <location>
        <position position="592"/>
    </location>
    <ligand>
        <name>substrate</name>
    </ligand>
</feature>
<feature type="active site" description="Proton donor/acceptor" evidence="9">
    <location>
        <position position="590"/>
    </location>
</feature>
<accession>A0AAD7ASJ4</accession>
<dbReference type="Pfam" id="PF06087">
    <property type="entry name" value="Tyr-DNA_phospho"/>
    <property type="match status" value="2"/>
</dbReference>
<evidence type="ECO:0000256" key="9">
    <source>
        <dbReference type="PIRSR" id="PIRSR610347-1"/>
    </source>
</evidence>
<dbReference type="PROSITE" id="PS50330">
    <property type="entry name" value="UIM"/>
    <property type="match status" value="1"/>
</dbReference>
<evidence type="ECO:0008006" key="14">
    <source>
        <dbReference type="Google" id="ProtNLM"/>
    </source>
</evidence>
<organism evidence="12 13">
    <name type="scientific">Mycena albidolilacea</name>
    <dbReference type="NCBI Taxonomy" id="1033008"/>
    <lineage>
        <taxon>Eukaryota</taxon>
        <taxon>Fungi</taxon>
        <taxon>Dikarya</taxon>
        <taxon>Basidiomycota</taxon>
        <taxon>Agaricomycotina</taxon>
        <taxon>Agaricomycetes</taxon>
        <taxon>Agaricomycetidae</taxon>
        <taxon>Agaricales</taxon>
        <taxon>Marasmiineae</taxon>
        <taxon>Mycenaceae</taxon>
        <taxon>Mycena</taxon>
    </lineage>
</organism>
<evidence type="ECO:0000256" key="5">
    <source>
        <dbReference type="ARBA" id="ARBA00022801"/>
    </source>
</evidence>
<comment type="similarity">
    <text evidence="2">Belongs to the tyrosyl-DNA phosphodiesterase family.</text>
</comment>
<keyword evidence="6" id="KW-0269">Exonuclease</keyword>
<dbReference type="InterPro" id="IPR010347">
    <property type="entry name" value="Tdp1"/>
</dbReference>
<feature type="active site" description="Nucleophile" evidence="9">
    <location>
        <position position="294"/>
    </location>
</feature>
<evidence type="ECO:0000313" key="13">
    <source>
        <dbReference type="Proteomes" id="UP001218218"/>
    </source>
</evidence>
<dbReference type="Proteomes" id="UP001218218">
    <property type="component" value="Unassembled WGS sequence"/>
</dbReference>
<evidence type="ECO:0000256" key="6">
    <source>
        <dbReference type="ARBA" id="ARBA00022839"/>
    </source>
</evidence>
<evidence type="ECO:0000256" key="7">
    <source>
        <dbReference type="ARBA" id="ARBA00023204"/>
    </source>
</evidence>
<dbReference type="GO" id="GO:0006281">
    <property type="term" value="P:DNA repair"/>
    <property type="evidence" value="ECO:0007669"/>
    <property type="project" value="UniProtKB-KW"/>
</dbReference>
<dbReference type="PANTHER" id="PTHR12415:SF0">
    <property type="entry name" value="TYROSYL-DNA PHOSPHODIESTERASE 1"/>
    <property type="match status" value="1"/>
</dbReference>
<evidence type="ECO:0000256" key="11">
    <source>
        <dbReference type="SAM" id="MobiDB-lite"/>
    </source>
</evidence>
<evidence type="ECO:0000256" key="3">
    <source>
        <dbReference type="ARBA" id="ARBA00022722"/>
    </source>
</evidence>
<feature type="compositionally biased region" description="Acidic residues" evidence="11">
    <location>
        <begin position="604"/>
        <end position="620"/>
    </location>
</feature>
<dbReference type="Gene3D" id="3.30.870.10">
    <property type="entry name" value="Endonuclease Chain A"/>
    <property type="match status" value="2"/>
</dbReference>